<gene>
    <name evidence="8" type="ORF">SAMN04488112_10710</name>
</gene>
<feature type="transmembrane region" description="Helical" evidence="6">
    <location>
        <begin position="176"/>
        <end position="199"/>
    </location>
</feature>
<evidence type="ECO:0000256" key="1">
    <source>
        <dbReference type="ARBA" id="ARBA00004651"/>
    </source>
</evidence>
<dbReference type="InterPro" id="IPR008457">
    <property type="entry name" value="Cu-R_CopD_dom"/>
</dbReference>
<feature type="transmembrane region" description="Helical" evidence="6">
    <location>
        <begin position="211"/>
        <end position="231"/>
    </location>
</feature>
<proteinExistence type="predicted"/>
<keyword evidence="2" id="KW-1003">Cell membrane</keyword>
<keyword evidence="3 6" id="KW-0812">Transmembrane</keyword>
<feature type="transmembrane region" description="Helical" evidence="6">
    <location>
        <begin position="252"/>
        <end position="270"/>
    </location>
</feature>
<keyword evidence="5 6" id="KW-0472">Membrane</keyword>
<evidence type="ECO:0000259" key="7">
    <source>
        <dbReference type="Pfam" id="PF05425"/>
    </source>
</evidence>
<feature type="domain" description="Copper resistance protein D" evidence="7">
    <location>
        <begin position="172"/>
        <end position="268"/>
    </location>
</feature>
<organism evidence="8 9">
    <name type="scientific">Melghirimyces thermohalophilus</name>
    <dbReference type="NCBI Taxonomy" id="1236220"/>
    <lineage>
        <taxon>Bacteria</taxon>
        <taxon>Bacillati</taxon>
        <taxon>Bacillota</taxon>
        <taxon>Bacilli</taxon>
        <taxon>Bacillales</taxon>
        <taxon>Thermoactinomycetaceae</taxon>
        <taxon>Melghirimyces</taxon>
    </lineage>
</organism>
<name>A0A1G6L2D9_9BACL</name>
<keyword evidence="4 6" id="KW-1133">Transmembrane helix</keyword>
<feature type="transmembrane region" description="Helical" evidence="6">
    <location>
        <begin position="113"/>
        <end position="132"/>
    </location>
</feature>
<reference evidence="8 9" key="1">
    <citation type="submission" date="2016-10" db="EMBL/GenBank/DDBJ databases">
        <authorList>
            <person name="de Groot N.N."/>
        </authorList>
    </citation>
    <scope>NUCLEOTIDE SEQUENCE [LARGE SCALE GENOMIC DNA]</scope>
    <source>
        <strain evidence="8 9">DSM 45514</strain>
    </source>
</reference>
<dbReference type="AlphaFoldDB" id="A0A1G6L2D9"/>
<dbReference type="InterPro" id="IPR032694">
    <property type="entry name" value="CopC/D"/>
</dbReference>
<feature type="transmembrane region" description="Helical" evidence="6">
    <location>
        <begin position="305"/>
        <end position="326"/>
    </location>
</feature>
<dbReference type="GO" id="GO:0005886">
    <property type="term" value="C:plasma membrane"/>
    <property type="evidence" value="ECO:0007669"/>
    <property type="project" value="UniProtKB-SubCell"/>
</dbReference>
<evidence type="ECO:0000256" key="2">
    <source>
        <dbReference type="ARBA" id="ARBA00022475"/>
    </source>
</evidence>
<protein>
    <submittedName>
        <fullName evidence="8">Putative copper resistance protein D</fullName>
    </submittedName>
</protein>
<dbReference type="STRING" id="1236220.SAMN04488112_10710"/>
<evidence type="ECO:0000313" key="8">
    <source>
        <dbReference type="EMBL" id="SDC37334.1"/>
    </source>
</evidence>
<feature type="transmembrane region" description="Helical" evidence="6">
    <location>
        <begin position="83"/>
        <end position="101"/>
    </location>
</feature>
<feature type="transmembrane region" description="Helical" evidence="6">
    <location>
        <begin position="39"/>
        <end position="63"/>
    </location>
</feature>
<dbReference type="Pfam" id="PF05425">
    <property type="entry name" value="CopD"/>
    <property type="match status" value="1"/>
</dbReference>
<evidence type="ECO:0000256" key="6">
    <source>
        <dbReference type="SAM" id="Phobius"/>
    </source>
</evidence>
<dbReference type="PANTHER" id="PTHR34820:SF4">
    <property type="entry name" value="INNER MEMBRANE PROTEIN YEBZ"/>
    <property type="match status" value="1"/>
</dbReference>
<accession>A0A1G6L2D9</accession>
<evidence type="ECO:0000256" key="5">
    <source>
        <dbReference type="ARBA" id="ARBA00023136"/>
    </source>
</evidence>
<dbReference type="PANTHER" id="PTHR34820">
    <property type="entry name" value="INNER MEMBRANE PROTEIN YEBZ"/>
    <property type="match status" value="1"/>
</dbReference>
<feature type="transmembrane region" description="Helical" evidence="6">
    <location>
        <begin position="338"/>
        <end position="357"/>
    </location>
</feature>
<dbReference type="Proteomes" id="UP000199387">
    <property type="component" value="Unassembled WGS sequence"/>
</dbReference>
<feature type="transmembrane region" description="Helical" evidence="6">
    <location>
        <begin position="7"/>
        <end position="27"/>
    </location>
</feature>
<comment type="subcellular location">
    <subcellularLocation>
        <location evidence="1">Cell membrane</location>
        <topology evidence="1">Multi-pass membrane protein</topology>
    </subcellularLocation>
</comment>
<dbReference type="EMBL" id="FMZA01000007">
    <property type="protein sequence ID" value="SDC37334.1"/>
    <property type="molecule type" value="Genomic_DNA"/>
</dbReference>
<feature type="transmembrane region" description="Helical" evidence="6">
    <location>
        <begin position="144"/>
        <end position="164"/>
    </location>
</feature>
<dbReference type="GO" id="GO:0006825">
    <property type="term" value="P:copper ion transport"/>
    <property type="evidence" value="ECO:0007669"/>
    <property type="project" value="InterPro"/>
</dbReference>
<sequence length="358" mass="39200">MVILTEALLYPSLALLLGGLILYGIPAQRRPAIHLPKPLLAGSALMVGLLSFSPVYTIVRFLAEASGFWATMKEVLFGFQVGQAWWFTLAISMVLFLMISFNDLSQNPRLARIGVGWAGVLLLLMGWASHAASQAPAAGFVAHSLHVAAVCTWSGILLVVGWFSSRATDWGKFLEWFTPVAISCVLVLIVAGLGLMQIIVPQYVNSWLLPYGQALLLKHLLMVPLLWFAFINGFRRRARWQQDPNWNPLTGVRAEGMYILLIFIATAIMGQQTPPHEVAETMRTEPPSPLFAWLTGTVPDLPAQWAFTPINGLTAVLALLFLGSLLMAERRRISASGMWGMGIGFVIAGFLTVLTALT</sequence>
<evidence type="ECO:0000313" key="9">
    <source>
        <dbReference type="Proteomes" id="UP000199387"/>
    </source>
</evidence>
<dbReference type="OrthoDB" id="2387346at2"/>
<keyword evidence="9" id="KW-1185">Reference proteome</keyword>
<dbReference type="RefSeq" id="WP_091567874.1">
    <property type="nucleotide sequence ID" value="NZ_FMZA01000007.1"/>
</dbReference>
<evidence type="ECO:0000256" key="3">
    <source>
        <dbReference type="ARBA" id="ARBA00022692"/>
    </source>
</evidence>
<evidence type="ECO:0000256" key="4">
    <source>
        <dbReference type="ARBA" id="ARBA00022989"/>
    </source>
</evidence>